<evidence type="ECO:0000256" key="5">
    <source>
        <dbReference type="ARBA" id="ARBA00022840"/>
    </source>
</evidence>
<evidence type="ECO:0000256" key="3">
    <source>
        <dbReference type="ARBA" id="ARBA00022741"/>
    </source>
</evidence>
<dbReference type="EMBL" id="CAACVG010004393">
    <property type="protein sequence ID" value="VEN38341.1"/>
    <property type="molecule type" value="Genomic_DNA"/>
</dbReference>
<dbReference type="EC" id="2.7.-.-" evidence="8"/>
<evidence type="ECO:0000313" key="9">
    <source>
        <dbReference type="EMBL" id="VEN38341.1"/>
    </source>
</evidence>
<keyword evidence="10" id="KW-1185">Reference proteome</keyword>
<dbReference type="GO" id="GO:0005524">
    <property type="term" value="F:ATP binding"/>
    <property type="evidence" value="ECO:0007669"/>
    <property type="project" value="UniProtKB-KW"/>
</dbReference>
<dbReference type="PROSITE" id="PS51257">
    <property type="entry name" value="PROKAR_LIPOPROTEIN"/>
    <property type="match status" value="1"/>
</dbReference>
<gene>
    <name evidence="9" type="ORF">CALMAC_LOCUS3269</name>
</gene>
<keyword evidence="2 8" id="KW-0808">Transferase</keyword>
<dbReference type="GO" id="GO:0047326">
    <property type="term" value="F:inositol-1,3,4,6-tetrakisphosphate 5-kinase activity"/>
    <property type="evidence" value="ECO:0007669"/>
    <property type="project" value="RHEA"/>
</dbReference>
<dbReference type="PANTHER" id="PTHR12400">
    <property type="entry name" value="INOSITOL POLYPHOSPHATE KINASE"/>
    <property type="match status" value="1"/>
</dbReference>
<dbReference type="GO" id="GO:0032958">
    <property type="term" value="P:inositol phosphate biosynthetic process"/>
    <property type="evidence" value="ECO:0007669"/>
    <property type="project" value="InterPro"/>
</dbReference>
<evidence type="ECO:0000256" key="8">
    <source>
        <dbReference type="RuleBase" id="RU363090"/>
    </source>
</evidence>
<dbReference type="Pfam" id="PF03770">
    <property type="entry name" value="IPK"/>
    <property type="match status" value="1"/>
</dbReference>
<keyword evidence="5" id="KW-0067">ATP-binding</keyword>
<comment type="catalytic activity">
    <reaction evidence="7">
        <text>1D-myo-inositol 1,3,4,6-tetrakisphosphate + ATP = 1D-myo-inositol 1,3,4,5,6-pentakisphosphate + ADP + H(+)</text>
        <dbReference type="Rhea" id="RHEA:12717"/>
        <dbReference type="ChEBI" id="CHEBI:15378"/>
        <dbReference type="ChEBI" id="CHEBI:30616"/>
        <dbReference type="ChEBI" id="CHEBI:57660"/>
        <dbReference type="ChEBI" id="CHEBI:57733"/>
        <dbReference type="ChEBI" id="CHEBI:456216"/>
        <dbReference type="EC" id="2.7.1.140"/>
    </reaction>
</comment>
<dbReference type="PANTHER" id="PTHR12400:SF51">
    <property type="entry name" value="INOSITOL POLYPHOSPHATE MULTIKINASE"/>
    <property type="match status" value="1"/>
</dbReference>
<evidence type="ECO:0000256" key="2">
    <source>
        <dbReference type="ARBA" id="ARBA00022679"/>
    </source>
</evidence>
<sequence>MGKSEVQSMPVHRPVPNLICGTSSCNSICGLSTLIENKMDESEDNKNITVSSEIPRKIEIFSHQVAGHVDDGNGNYVGMFKQDGIILKPIIKKEIGEKETKFYKMLESTVDKTLIELRGLVPRFYGIRELIIDNKNFDCIALEDLTQYYKEPCIMDIKIGRRTWDPKATYEKIMSEEKKYHDCKRDLAFCIPGFQVYSIADDKVYKYGKDFGKSLDKEHAIDAIKSFLNAENGHFCRSLVVQMLASLWRIQHWARNQTRLRIYSSSVLLVYDAKRLKEHFTHDNNIDTSLKLQKKCSLYRPLSIAVLNNSPDKISTGFSGQLTKDGPILKPQITSKKLISVEVPASRSNSWQKSIHMLRRTHSFQNNYDKDVQNKKKSYSFILDELCSEKKSECWATVKMIDFAHVYSAENCDIDKNYLEGIENLIKLFEDFLVDSE</sequence>
<accession>A0A653BSN7</accession>
<organism evidence="9 10">
    <name type="scientific">Callosobruchus maculatus</name>
    <name type="common">Southern cowpea weevil</name>
    <name type="synonym">Pulse bruchid</name>
    <dbReference type="NCBI Taxonomy" id="64391"/>
    <lineage>
        <taxon>Eukaryota</taxon>
        <taxon>Metazoa</taxon>
        <taxon>Ecdysozoa</taxon>
        <taxon>Arthropoda</taxon>
        <taxon>Hexapoda</taxon>
        <taxon>Insecta</taxon>
        <taxon>Pterygota</taxon>
        <taxon>Neoptera</taxon>
        <taxon>Endopterygota</taxon>
        <taxon>Coleoptera</taxon>
        <taxon>Polyphaga</taxon>
        <taxon>Cucujiformia</taxon>
        <taxon>Chrysomeloidea</taxon>
        <taxon>Chrysomelidae</taxon>
        <taxon>Bruchinae</taxon>
        <taxon>Bruchini</taxon>
        <taxon>Callosobruchus</taxon>
    </lineage>
</organism>
<evidence type="ECO:0000256" key="4">
    <source>
        <dbReference type="ARBA" id="ARBA00022777"/>
    </source>
</evidence>
<comment type="catalytic activity">
    <reaction evidence="6">
        <text>1D-myo-inositol 1,4,5-trisphosphate + 2 ATP = 1D-myo-inositol 1,3,4,5,6-pentakisphosphate + 2 ADP + 2 H(+)</text>
        <dbReference type="Rhea" id="RHEA:32359"/>
        <dbReference type="ChEBI" id="CHEBI:15378"/>
        <dbReference type="ChEBI" id="CHEBI:30616"/>
        <dbReference type="ChEBI" id="CHEBI:57733"/>
        <dbReference type="ChEBI" id="CHEBI:203600"/>
        <dbReference type="ChEBI" id="CHEBI:456216"/>
        <dbReference type="EC" id="2.7.1.151"/>
    </reaction>
</comment>
<dbReference type="SUPFAM" id="SSF56104">
    <property type="entry name" value="SAICAR synthase-like"/>
    <property type="match status" value="1"/>
</dbReference>
<evidence type="ECO:0000256" key="7">
    <source>
        <dbReference type="ARBA" id="ARBA00036525"/>
    </source>
</evidence>
<dbReference type="Gene3D" id="3.30.470.160">
    <property type="entry name" value="Inositol polyphosphate kinase"/>
    <property type="match status" value="1"/>
</dbReference>
<dbReference type="GO" id="GO:0005634">
    <property type="term" value="C:nucleus"/>
    <property type="evidence" value="ECO:0007669"/>
    <property type="project" value="TreeGrafter"/>
</dbReference>
<keyword evidence="3" id="KW-0547">Nucleotide-binding</keyword>
<evidence type="ECO:0000256" key="6">
    <source>
        <dbReference type="ARBA" id="ARBA00036164"/>
    </source>
</evidence>
<proteinExistence type="inferred from homology"/>
<comment type="similarity">
    <text evidence="1 8">Belongs to the inositol phosphokinase (IPK) family.</text>
</comment>
<dbReference type="InterPro" id="IPR005522">
    <property type="entry name" value="IPK"/>
</dbReference>
<dbReference type="InterPro" id="IPR038286">
    <property type="entry name" value="IPK_sf"/>
</dbReference>
<dbReference type="AlphaFoldDB" id="A0A653BSN7"/>
<dbReference type="GO" id="GO:0008440">
    <property type="term" value="F:inositol-1,4,5-trisphosphate 3-kinase activity"/>
    <property type="evidence" value="ECO:0007669"/>
    <property type="project" value="TreeGrafter"/>
</dbReference>
<protein>
    <recommendedName>
        <fullName evidence="8">Kinase</fullName>
        <ecNumber evidence="8">2.7.-.-</ecNumber>
    </recommendedName>
</protein>
<keyword evidence="4 8" id="KW-0418">Kinase</keyword>
<name>A0A653BSN7_CALMS</name>
<dbReference type="GO" id="GO:0005737">
    <property type="term" value="C:cytoplasm"/>
    <property type="evidence" value="ECO:0007669"/>
    <property type="project" value="TreeGrafter"/>
</dbReference>
<dbReference type="OrthoDB" id="5958943at2759"/>
<dbReference type="Proteomes" id="UP000410492">
    <property type="component" value="Unassembled WGS sequence"/>
</dbReference>
<evidence type="ECO:0000313" key="10">
    <source>
        <dbReference type="Proteomes" id="UP000410492"/>
    </source>
</evidence>
<evidence type="ECO:0000256" key="1">
    <source>
        <dbReference type="ARBA" id="ARBA00007374"/>
    </source>
</evidence>
<reference evidence="9 10" key="1">
    <citation type="submission" date="2019-01" db="EMBL/GenBank/DDBJ databases">
        <authorList>
            <person name="Sayadi A."/>
        </authorList>
    </citation>
    <scope>NUCLEOTIDE SEQUENCE [LARGE SCALE GENOMIC DNA]</scope>
</reference>